<evidence type="ECO:0000313" key="2">
    <source>
        <dbReference type="EMBL" id="VEL21965.1"/>
    </source>
</evidence>
<feature type="compositionally biased region" description="Polar residues" evidence="1">
    <location>
        <begin position="125"/>
        <end position="139"/>
    </location>
</feature>
<evidence type="ECO:0000256" key="1">
    <source>
        <dbReference type="SAM" id="MobiDB-lite"/>
    </source>
</evidence>
<feature type="compositionally biased region" description="Polar residues" evidence="1">
    <location>
        <begin position="1"/>
        <end position="27"/>
    </location>
</feature>
<keyword evidence="3" id="KW-1185">Reference proteome</keyword>
<feature type="region of interest" description="Disordered" evidence="1">
    <location>
        <begin position="1"/>
        <end position="69"/>
    </location>
</feature>
<name>A0A448WWN0_9PLAT</name>
<gene>
    <name evidence="2" type="ORF">PXEA_LOCUS15405</name>
</gene>
<dbReference type="EMBL" id="CAAALY010054010">
    <property type="protein sequence ID" value="VEL21965.1"/>
    <property type="molecule type" value="Genomic_DNA"/>
</dbReference>
<protein>
    <submittedName>
        <fullName evidence="2">Uncharacterized protein</fullName>
    </submittedName>
</protein>
<dbReference type="AlphaFoldDB" id="A0A448WWN0"/>
<accession>A0A448WWN0</accession>
<evidence type="ECO:0000313" key="3">
    <source>
        <dbReference type="Proteomes" id="UP000784294"/>
    </source>
</evidence>
<reference evidence="2" key="1">
    <citation type="submission" date="2018-11" db="EMBL/GenBank/DDBJ databases">
        <authorList>
            <consortium name="Pathogen Informatics"/>
        </authorList>
    </citation>
    <scope>NUCLEOTIDE SEQUENCE</scope>
</reference>
<proteinExistence type="predicted"/>
<dbReference type="Proteomes" id="UP000784294">
    <property type="component" value="Unassembled WGS sequence"/>
</dbReference>
<sequence length="265" mass="28335">MLAPTGQSAATVSPRTRRLSPSTTSLRPTVLTRVDQSPEAEISAGSVRRDCRQRRAGSIRPSETQHPVDEGLLEAAMRRGPPIKSGQAIPRDLAVALIACFPKAITNHDVDSPTSPAFVRLPGSGESSNGEASRSTSAPTLGVANGESPSSDGAGGASCNPSHPRLNQSVEAAAVAAVSNCLAQRQDRAMLSCLAGAPFTWRRLIESSEAWRHFYLSCLTRSRSGEAALGQVNWENVITLVLALKMAEYDLLEVQNRIFEVRQIH</sequence>
<feature type="region of interest" description="Disordered" evidence="1">
    <location>
        <begin position="111"/>
        <end position="163"/>
    </location>
</feature>
<comment type="caution">
    <text evidence="2">The sequence shown here is derived from an EMBL/GenBank/DDBJ whole genome shotgun (WGS) entry which is preliminary data.</text>
</comment>
<organism evidence="2 3">
    <name type="scientific">Protopolystoma xenopodis</name>
    <dbReference type="NCBI Taxonomy" id="117903"/>
    <lineage>
        <taxon>Eukaryota</taxon>
        <taxon>Metazoa</taxon>
        <taxon>Spiralia</taxon>
        <taxon>Lophotrochozoa</taxon>
        <taxon>Platyhelminthes</taxon>
        <taxon>Monogenea</taxon>
        <taxon>Polyopisthocotylea</taxon>
        <taxon>Polystomatidea</taxon>
        <taxon>Polystomatidae</taxon>
        <taxon>Protopolystoma</taxon>
    </lineage>
</organism>